<evidence type="ECO:0000313" key="4">
    <source>
        <dbReference type="EMBL" id="SMQ67800.1"/>
    </source>
</evidence>
<dbReference type="Pfam" id="PF17936">
    <property type="entry name" value="Big_6"/>
    <property type="match status" value="1"/>
</dbReference>
<evidence type="ECO:0000259" key="2">
    <source>
        <dbReference type="Pfam" id="PF17936"/>
    </source>
</evidence>
<dbReference type="InterPro" id="IPR013783">
    <property type="entry name" value="Ig-like_fold"/>
</dbReference>
<protein>
    <recommendedName>
        <fullName evidence="6">Bacterial Ig domain-containing protein</fullName>
    </recommendedName>
</protein>
<keyword evidence="1" id="KW-0812">Transmembrane</keyword>
<dbReference type="Gene3D" id="2.60.40.10">
    <property type="entry name" value="Immunoglobulins"/>
    <property type="match status" value="1"/>
</dbReference>
<dbReference type="InterPro" id="IPR041498">
    <property type="entry name" value="Big_6"/>
</dbReference>
<dbReference type="InterPro" id="IPR057693">
    <property type="entry name" value="DUF7933"/>
</dbReference>
<reference evidence="4 5" key="1">
    <citation type="submission" date="2017-04" db="EMBL/GenBank/DDBJ databases">
        <authorList>
            <person name="Varghese N."/>
            <person name="Submissions S."/>
        </authorList>
    </citation>
    <scope>NUCLEOTIDE SEQUENCE [LARGE SCALE GENOMIC DNA]</scope>
    <source>
        <strain evidence="4 5">VKM Ac-1784</strain>
    </source>
</reference>
<name>A0ABY1RC32_9MICO</name>
<feature type="domain" description="DUF7933" evidence="3">
    <location>
        <begin position="272"/>
        <end position="386"/>
    </location>
</feature>
<evidence type="ECO:0008006" key="6">
    <source>
        <dbReference type="Google" id="ProtNLM"/>
    </source>
</evidence>
<proteinExistence type="predicted"/>
<keyword evidence="1" id="KW-1133">Transmembrane helix</keyword>
<dbReference type="Proteomes" id="UP000194464">
    <property type="component" value="Unassembled WGS sequence"/>
</dbReference>
<accession>A0ABY1RC32</accession>
<organism evidence="4 5">
    <name type="scientific">Plantibacter elymi</name>
    <name type="common">nom. nud.</name>
    <dbReference type="NCBI Taxonomy" id="199708"/>
    <lineage>
        <taxon>Bacteria</taxon>
        <taxon>Bacillati</taxon>
        <taxon>Actinomycetota</taxon>
        <taxon>Actinomycetes</taxon>
        <taxon>Micrococcales</taxon>
        <taxon>Microbacteriaceae</taxon>
        <taxon>Plantibacter</taxon>
    </lineage>
</organism>
<feature type="domain" description="Bacterial Ig" evidence="2">
    <location>
        <begin position="403"/>
        <end position="471"/>
    </location>
</feature>
<keyword evidence="5" id="KW-1185">Reference proteome</keyword>
<evidence type="ECO:0000256" key="1">
    <source>
        <dbReference type="SAM" id="Phobius"/>
    </source>
</evidence>
<feature type="transmembrane region" description="Helical" evidence="1">
    <location>
        <begin position="646"/>
        <end position="667"/>
    </location>
</feature>
<keyword evidence="1" id="KW-0472">Membrane</keyword>
<dbReference type="Pfam" id="PF25564">
    <property type="entry name" value="DUF7933"/>
    <property type="match status" value="1"/>
</dbReference>
<dbReference type="RefSeq" id="WP_086473725.1">
    <property type="nucleotide sequence ID" value="NZ_FXWJ01000002.1"/>
</dbReference>
<comment type="caution">
    <text evidence="4">The sequence shown here is derived from an EMBL/GenBank/DDBJ whole genome shotgun (WGS) entry which is preliminary data.</text>
</comment>
<dbReference type="EMBL" id="FXWJ01000002">
    <property type="protein sequence ID" value="SMQ67800.1"/>
    <property type="molecule type" value="Genomic_DNA"/>
</dbReference>
<sequence length="680" mass="69751">MRVSTSPLRPILTATLVLAVGWTLSMIQPSAAGASVSEPTTDAAGAPRGEVFHEDFERAPDTGTPMSVRDYLGRSDLRFDADDFWTDRAACNGFILSASMTGAEPGDCLDAPSALAHVRALAGVLGILNGTDPRSNSVVAAYTQTNGPDGAVELETTTLVPLATGSGRFLTASVNVASLNCFATVPTALQLALLTPDGVEHPVSEQAIDPCTDDRAESFSHGGVPARAGHFTADASMLVDATSIGVVMRNEQGSGFGNDHAFDDLSIIDVTPTLDVELSEDTAVVGETVRLRFLVRNTPELAAKAGWSVQTALPGGLAVAADPRVSASCTAEVTAPASGADIAFTGDLATGEESCTIEVDATPVARGALTVALTGDAVRGLDIGSQPALTAIDRVAIESPVSDALVESSRPTFAGTGEPGADITVRDGEGHTRCETTVDASGRWSCTSTVTVESGEAVVRVEQTASELSSTDETTYRVLVPELAAEGTVRLEIQGADGSWVPVEGETVTTDPGDRLRVIATVTNTGANALGDITLAETPDTRLTCTSELIEPGTSTVCASTEPLVLTPAALDDGSFAHAFEAVLTGYSRASDHAAIGSVTAADTGRLPLPDAPRVSTGALHTSLGIVWRVAPLDPQAPLARTGAEVPLSTALLISGLLLVGAVLVGAGTRRGRRVRSPLG</sequence>
<evidence type="ECO:0000313" key="5">
    <source>
        <dbReference type="Proteomes" id="UP000194464"/>
    </source>
</evidence>
<gene>
    <name evidence="4" type="ORF">SAMN06295909_1870</name>
</gene>
<evidence type="ECO:0000259" key="3">
    <source>
        <dbReference type="Pfam" id="PF25564"/>
    </source>
</evidence>